<evidence type="ECO:0000259" key="1">
    <source>
        <dbReference type="Pfam" id="PF11396"/>
    </source>
</evidence>
<reference evidence="2 3" key="1">
    <citation type="submission" date="2019-04" db="EMBL/GenBank/DDBJ databases">
        <authorList>
            <person name="Liu A."/>
        </authorList>
    </citation>
    <scope>NUCLEOTIDE SEQUENCE [LARGE SCALE GENOMIC DNA]</scope>
    <source>
        <strain evidence="2 3">RZ03</strain>
    </source>
</reference>
<dbReference type="Proteomes" id="UP000307602">
    <property type="component" value="Unassembled WGS sequence"/>
</dbReference>
<protein>
    <recommendedName>
        <fullName evidence="1">Putative beta-lactamase-inhibitor-like PepSY-like domain-containing protein</fullName>
    </recommendedName>
</protein>
<proteinExistence type="predicted"/>
<dbReference type="OrthoDB" id="1121502at2"/>
<dbReference type="Pfam" id="PF11396">
    <property type="entry name" value="PepSY_like"/>
    <property type="match status" value="1"/>
</dbReference>
<gene>
    <name evidence="2" type="ORF">EM932_01690</name>
</gene>
<dbReference type="RefSeq" id="WP_135874813.1">
    <property type="nucleotide sequence ID" value="NZ_SRSO01000001.1"/>
</dbReference>
<accession>A0A4S1E2N1</accession>
<dbReference type="Gene3D" id="3.10.450.360">
    <property type="match status" value="1"/>
</dbReference>
<dbReference type="EMBL" id="SRSO01000001">
    <property type="protein sequence ID" value="TGV04860.1"/>
    <property type="molecule type" value="Genomic_DNA"/>
</dbReference>
<dbReference type="AlphaFoldDB" id="A0A4S1E2N1"/>
<evidence type="ECO:0000313" key="2">
    <source>
        <dbReference type="EMBL" id="TGV04860.1"/>
    </source>
</evidence>
<keyword evidence="3" id="KW-1185">Reference proteome</keyword>
<dbReference type="SUPFAM" id="SSF160574">
    <property type="entry name" value="BT0923-like"/>
    <property type="match status" value="1"/>
</dbReference>
<comment type="caution">
    <text evidence="2">The sequence shown here is derived from an EMBL/GenBank/DDBJ whole genome shotgun (WGS) entry which is preliminary data.</text>
</comment>
<name>A0A4S1E2N1_9FLAO</name>
<feature type="domain" description="Putative beta-lactamase-inhibitor-like PepSY-like" evidence="1">
    <location>
        <begin position="50"/>
        <end position="132"/>
    </location>
</feature>
<dbReference type="InterPro" id="IPR021533">
    <property type="entry name" value="PepSY-like"/>
</dbReference>
<organism evidence="2 3">
    <name type="scientific">Flavivirga rizhaonensis</name>
    <dbReference type="NCBI Taxonomy" id="2559571"/>
    <lineage>
        <taxon>Bacteria</taxon>
        <taxon>Pseudomonadati</taxon>
        <taxon>Bacteroidota</taxon>
        <taxon>Flavobacteriia</taxon>
        <taxon>Flavobacteriales</taxon>
        <taxon>Flavobacteriaceae</taxon>
        <taxon>Flavivirga</taxon>
    </lineage>
</organism>
<sequence>MKNYILFIILSLLFCCQKQKDIPELVKKAFATKFSEAKNLKWAYENGIWEVDFNKNYQKYSSTFDEQGSWIETEHEIDRNNLPLIILKNLQTCYDKYDVNEVEFIEPNEREFYEIELEQKLKVSMTKKVMLLKNI</sequence>
<evidence type="ECO:0000313" key="3">
    <source>
        <dbReference type="Proteomes" id="UP000307602"/>
    </source>
</evidence>